<dbReference type="AlphaFoldDB" id="A0A9Q0M6A3"/>
<name>A0A9Q0M6A3_BLOTA</name>
<feature type="domain" description="F-box" evidence="1">
    <location>
        <begin position="85"/>
        <end position="119"/>
    </location>
</feature>
<comment type="caution">
    <text evidence="2">The sequence shown here is derived from an EMBL/GenBank/DDBJ whole genome shotgun (WGS) entry which is preliminary data.</text>
</comment>
<evidence type="ECO:0000313" key="3">
    <source>
        <dbReference type="Proteomes" id="UP001142055"/>
    </source>
</evidence>
<evidence type="ECO:0000313" key="2">
    <source>
        <dbReference type="EMBL" id="KAJ6218802.1"/>
    </source>
</evidence>
<dbReference type="SUPFAM" id="SSF52047">
    <property type="entry name" value="RNI-like"/>
    <property type="match status" value="1"/>
</dbReference>
<accession>A0A9Q0M6A3</accession>
<dbReference type="EMBL" id="JAPWDV010000002">
    <property type="protein sequence ID" value="KAJ6218802.1"/>
    <property type="molecule type" value="Genomic_DNA"/>
</dbReference>
<keyword evidence="3" id="KW-1185">Reference proteome</keyword>
<dbReference type="Pfam" id="PF00646">
    <property type="entry name" value="F-box"/>
    <property type="match status" value="1"/>
</dbReference>
<organism evidence="2 3">
    <name type="scientific">Blomia tropicalis</name>
    <name type="common">Mite</name>
    <dbReference type="NCBI Taxonomy" id="40697"/>
    <lineage>
        <taxon>Eukaryota</taxon>
        <taxon>Metazoa</taxon>
        <taxon>Ecdysozoa</taxon>
        <taxon>Arthropoda</taxon>
        <taxon>Chelicerata</taxon>
        <taxon>Arachnida</taxon>
        <taxon>Acari</taxon>
        <taxon>Acariformes</taxon>
        <taxon>Sarcoptiformes</taxon>
        <taxon>Astigmata</taxon>
        <taxon>Glycyphagoidea</taxon>
        <taxon>Echimyopodidae</taxon>
        <taxon>Blomia</taxon>
    </lineage>
</organism>
<dbReference type="SUPFAM" id="SSF81383">
    <property type="entry name" value="F-box domain"/>
    <property type="match status" value="1"/>
</dbReference>
<evidence type="ECO:0000259" key="1">
    <source>
        <dbReference type="Pfam" id="PF00646"/>
    </source>
</evidence>
<dbReference type="InterPro" id="IPR032675">
    <property type="entry name" value="LRR_dom_sf"/>
</dbReference>
<sequence length="464" mass="54330">MIFAKWTRRKVVGARPIKQIYLRSRTEQKQNGLSARLWKQRPQQQVAVSVLAHEPTLQQQQFQPIGNLIETIDLTRNQSTTKMHLDDLDNDCLILVFNQFTLQQLISLRIVCRRWETVVALICRGRRSLHLFSSIEDGSLYRQFVKHYDDETKFVIDIVGNGGNLLILDNTIDRPEESSYILPKLFPNVRKLVCRCRVDLVLLLQSWPQLEYLCLYMLANGNGDDEREKLVWTHINSLKCLKSFHLFMYRCGTIDDMPVLGRLEQFSLSYYFGDIVSVLTKLGPGIRRLYLDYIPCNLDQLKQLIEIQPRLADGLTHLTVVNIRSNQSTIEDRKQFLRLICMNFIHITHLDVTFTNQMSLIELLPELVRLKKLTKLKLQISCILPEFTIHRSANQRPKPIESIKTLYLIFCKPYDGTRLHYLDKIPVIFPNVEELFIQSYNADMMPPLKTYLSQFRCLRKTNLE</sequence>
<dbReference type="InterPro" id="IPR001810">
    <property type="entry name" value="F-box_dom"/>
</dbReference>
<dbReference type="Proteomes" id="UP001142055">
    <property type="component" value="Chromosome 2"/>
</dbReference>
<dbReference type="Gene3D" id="3.80.10.10">
    <property type="entry name" value="Ribonuclease Inhibitor"/>
    <property type="match status" value="1"/>
</dbReference>
<protein>
    <recommendedName>
        <fullName evidence="1">F-box domain-containing protein</fullName>
    </recommendedName>
</protein>
<proteinExistence type="predicted"/>
<dbReference type="InterPro" id="IPR036047">
    <property type="entry name" value="F-box-like_dom_sf"/>
</dbReference>
<reference evidence="2" key="1">
    <citation type="submission" date="2022-12" db="EMBL/GenBank/DDBJ databases">
        <title>Genome assemblies of Blomia tropicalis.</title>
        <authorList>
            <person name="Cui Y."/>
        </authorList>
    </citation>
    <scope>NUCLEOTIDE SEQUENCE</scope>
    <source>
        <tissue evidence="2">Adult mites</tissue>
    </source>
</reference>
<gene>
    <name evidence="2" type="ORF">RDWZM_004614</name>
</gene>